<dbReference type="PRINTS" id="PR00032">
    <property type="entry name" value="HTHARAC"/>
</dbReference>
<evidence type="ECO:0000256" key="3">
    <source>
        <dbReference type="ARBA" id="ARBA00023163"/>
    </source>
</evidence>
<dbReference type="InterPro" id="IPR009594">
    <property type="entry name" value="Tscrpt_reg_HTH_AraC_N"/>
</dbReference>
<dbReference type="PROSITE" id="PS01124">
    <property type="entry name" value="HTH_ARAC_FAMILY_2"/>
    <property type="match status" value="1"/>
</dbReference>
<proteinExistence type="predicted"/>
<dbReference type="PANTHER" id="PTHR43436:SF2">
    <property type="entry name" value="ARAC_XYLS FAMILY TRANSCRIPTIONAL REGULATOR"/>
    <property type="match status" value="1"/>
</dbReference>
<protein>
    <submittedName>
        <fullName evidence="5">AraC family transcriptional regulator</fullName>
    </submittedName>
</protein>
<sequence>MLLTRHLDANATLVSLIEPLATRDGFVPTRLPGVQALRASQDVARGPQLYEPSLVIIAQGSKLAYLGPRTLEYGAGHYLIQALPVPFECETYAMPNAPLLGVSVAIDRAMLGELVLAMGLMPGRNLPPQTPESMTSAVLDDAMRGAVERLLRCLHDPLECQVMGQVRLRELLFVALRGPQADVLRALVEQQGQFARIAVALSHLHAHFTEPLNVETLASCANMSASTFHEHFKRSTLLSPVQYLKRLRLLKAQRLLLIEGMGVAQVAHQVGYQSPSQFSREYKRYFERNPGEERVA</sequence>
<dbReference type="Proteomes" id="UP000572407">
    <property type="component" value="Unassembled WGS sequence"/>
</dbReference>
<evidence type="ECO:0000259" key="4">
    <source>
        <dbReference type="PROSITE" id="PS01124"/>
    </source>
</evidence>
<dbReference type="Gene3D" id="1.10.10.60">
    <property type="entry name" value="Homeodomain-like"/>
    <property type="match status" value="2"/>
</dbReference>
<organism evidence="5 6">
    <name type="scientific">Pseudomonas brassicacearum subsp. neoaurantiaca</name>
    <dbReference type="NCBI Taxonomy" id="494916"/>
    <lineage>
        <taxon>Bacteria</taxon>
        <taxon>Pseudomonadati</taxon>
        <taxon>Pseudomonadota</taxon>
        <taxon>Gammaproteobacteria</taxon>
        <taxon>Pseudomonadales</taxon>
        <taxon>Pseudomonadaceae</taxon>
        <taxon>Pseudomonas</taxon>
    </lineage>
</organism>
<accession>A0A7V8RKS0</accession>
<feature type="domain" description="HTH araC/xylS-type" evidence="4">
    <location>
        <begin position="198"/>
        <end position="296"/>
    </location>
</feature>
<keyword evidence="3" id="KW-0804">Transcription</keyword>
<evidence type="ECO:0000256" key="2">
    <source>
        <dbReference type="ARBA" id="ARBA00023125"/>
    </source>
</evidence>
<dbReference type="SMART" id="SM00342">
    <property type="entry name" value="HTH_ARAC"/>
    <property type="match status" value="1"/>
</dbReference>
<evidence type="ECO:0000256" key="1">
    <source>
        <dbReference type="ARBA" id="ARBA00023015"/>
    </source>
</evidence>
<evidence type="ECO:0000313" key="5">
    <source>
        <dbReference type="EMBL" id="MBA1378299.1"/>
    </source>
</evidence>
<name>A0A7V8RKS0_9PSED</name>
<dbReference type="GO" id="GO:0043565">
    <property type="term" value="F:sequence-specific DNA binding"/>
    <property type="evidence" value="ECO:0007669"/>
    <property type="project" value="InterPro"/>
</dbReference>
<keyword evidence="1" id="KW-0805">Transcription regulation</keyword>
<comment type="caution">
    <text evidence="5">The sequence shown here is derived from an EMBL/GenBank/DDBJ whole genome shotgun (WGS) entry which is preliminary data.</text>
</comment>
<gene>
    <name evidence="5" type="ORF">FHK92_10810</name>
</gene>
<keyword evidence="2" id="KW-0238">DNA-binding</keyword>
<dbReference type="Pfam" id="PF06719">
    <property type="entry name" value="AraC_N"/>
    <property type="match status" value="1"/>
</dbReference>
<dbReference type="AlphaFoldDB" id="A0A7V8RKS0"/>
<dbReference type="PROSITE" id="PS00041">
    <property type="entry name" value="HTH_ARAC_FAMILY_1"/>
    <property type="match status" value="1"/>
</dbReference>
<dbReference type="InterPro" id="IPR009057">
    <property type="entry name" value="Homeodomain-like_sf"/>
</dbReference>
<dbReference type="InterPro" id="IPR018060">
    <property type="entry name" value="HTH_AraC"/>
</dbReference>
<dbReference type="GO" id="GO:0009893">
    <property type="term" value="P:positive regulation of metabolic process"/>
    <property type="evidence" value="ECO:0007669"/>
    <property type="project" value="UniProtKB-ARBA"/>
</dbReference>
<dbReference type="RefSeq" id="WP_181287972.1">
    <property type="nucleotide sequence ID" value="NZ_VDLV01000012.1"/>
</dbReference>
<dbReference type="PANTHER" id="PTHR43436">
    <property type="entry name" value="ARAC-FAMILY TRANSCRIPTIONAL REGULATOR"/>
    <property type="match status" value="1"/>
</dbReference>
<evidence type="ECO:0000313" key="6">
    <source>
        <dbReference type="Proteomes" id="UP000572407"/>
    </source>
</evidence>
<reference evidence="5 6" key="1">
    <citation type="submission" date="2019-06" db="EMBL/GenBank/DDBJ databases">
        <title>Analysis of the biodiversity of Brassica napus bacterial endophytes for the selection of potential efficient biofertilizers for rapeseed crops.</title>
        <authorList>
            <person name="Jimenez-Gomez A."/>
            <person name="Saati-Santamaria Z."/>
            <person name="Menendez E."/>
            <person name="Rivas R."/>
            <person name="Mateos P.F."/>
            <person name="Velazquez E."/>
            <person name="Garcia-Fraile P."/>
        </authorList>
    </citation>
    <scope>NUCLEOTIDE SEQUENCE [LARGE SCALE GENOMIC DNA]</scope>
    <source>
        <strain evidence="5 6">CDVBN10</strain>
    </source>
</reference>
<dbReference type="Pfam" id="PF12833">
    <property type="entry name" value="HTH_18"/>
    <property type="match status" value="1"/>
</dbReference>
<dbReference type="EMBL" id="VDLV01000012">
    <property type="protein sequence ID" value="MBA1378299.1"/>
    <property type="molecule type" value="Genomic_DNA"/>
</dbReference>
<dbReference type="SUPFAM" id="SSF46689">
    <property type="entry name" value="Homeodomain-like"/>
    <property type="match status" value="2"/>
</dbReference>
<dbReference type="GO" id="GO:0003700">
    <property type="term" value="F:DNA-binding transcription factor activity"/>
    <property type="evidence" value="ECO:0007669"/>
    <property type="project" value="InterPro"/>
</dbReference>
<dbReference type="InterPro" id="IPR020449">
    <property type="entry name" value="Tscrpt_reg_AraC-type_HTH"/>
</dbReference>
<dbReference type="InterPro" id="IPR018062">
    <property type="entry name" value="HTH_AraC-typ_CS"/>
</dbReference>